<dbReference type="EMBL" id="LEKT01000027">
    <property type="protein sequence ID" value="KMO86270.1"/>
    <property type="molecule type" value="Genomic_DNA"/>
</dbReference>
<dbReference type="InParanoid" id="A0A0J6WRZ3"/>
<feature type="transmembrane region" description="Helical" evidence="1">
    <location>
        <begin position="110"/>
        <end position="128"/>
    </location>
</feature>
<dbReference type="STRING" id="39029.BSR42_09025"/>
<dbReference type="AlphaFoldDB" id="A0A0J6WRZ3"/>
<name>A0A0J6WRZ3_9FIRM</name>
<gene>
    <name evidence="2" type="ORF">AB840_08860</name>
</gene>
<evidence type="ECO:0000313" key="3">
    <source>
        <dbReference type="Proteomes" id="UP000036503"/>
    </source>
</evidence>
<keyword evidence="1" id="KW-0812">Transmembrane</keyword>
<dbReference type="Proteomes" id="UP000036503">
    <property type="component" value="Unassembled WGS sequence"/>
</dbReference>
<evidence type="ECO:0000256" key="1">
    <source>
        <dbReference type="SAM" id="Phobius"/>
    </source>
</evidence>
<comment type="caution">
    <text evidence="2">The sequence shown here is derived from an EMBL/GenBank/DDBJ whole genome shotgun (WGS) entry which is preliminary data.</text>
</comment>
<dbReference type="PATRIC" id="fig|1122219.3.peg.1477"/>
<accession>A0A0J6WRZ3</accession>
<proteinExistence type="predicted"/>
<keyword evidence="1" id="KW-1133">Transmembrane helix</keyword>
<sequence>MKCRNCDREAVYDDGLCDACHRAAEQERARIMSDRERDSFRGQTIEEDGTVRDEKSVYEEQSARQQAQSGVHFYTAGLSWRVKLALGFIIFCVLSIIVSALGFLIMAMPYLLGALVIYFVYNILKALFHR</sequence>
<keyword evidence="3" id="KW-1185">Reference proteome</keyword>
<keyword evidence="1" id="KW-0472">Membrane</keyword>
<evidence type="ECO:0000313" key="2">
    <source>
        <dbReference type="EMBL" id="KMO86270.1"/>
    </source>
</evidence>
<protein>
    <submittedName>
        <fullName evidence="2">Uncharacterized protein</fullName>
    </submittedName>
</protein>
<feature type="transmembrane region" description="Helical" evidence="1">
    <location>
        <begin position="84"/>
        <end position="104"/>
    </location>
</feature>
<reference evidence="2 3" key="1">
    <citation type="submission" date="2015-06" db="EMBL/GenBank/DDBJ databases">
        <title>Draft genome sequence of beer spoilage bacterium Megasphaera cerevisiae type strain 20462.</title>
        <authorList>
            <person name="Kutumbaka K."/>
            <person name="Pasmowitz J."/>
            <person name="Mategko J."/>
            <person name="Reyes D."/>
            <person name="Friedrich A."/>
            <person name="Han S."/>
            <person name="Martens-Habbena W."/>
            <person name="Neal-McKinney J."/>
            <person name="Janagama H.K."/>
            <person name="Nadala C."/>
            <person name="Samadpour M."/>
        </authorList>
    </citation>
    <scope>NUCLEOTIDE SEQUENCE [LARGE SCALE GENOMIC DNA]</scope>
    <source>
        <strain evidence="2 3">DSM 20462</strain>
    </source>
</reference>
<organism evidence="2 3">
    <name type="scientific">Megasphaera cerevisiae DSM 20462</name>
    <dbReference type="NCBI Taxonomy" id="1122219"/>
    <lineage>
        <taxon>Bacteria</taxon>
        <taxon>Bacillati</taxon>
        <taxon>Bacillota</taxon>
        <taxon>Negativicutes</taxon>
        <taxon>Veillonellales</taxon>
        <taxon>Veillonellaceae</taxon>
        <taxon>Megasphaera</taxon>
    </lineage>
</organism>
<dbReference type="RefSeq" id="WP_048514480.1">
    <property type="nucleotide sequence ID" value="NZ_FUXD01000004.1"/>
</dbReference>